<dbReference type="Proteomes" id="UP001497482">
    <property type="component" value="Chromosome 9"/>
</dbReference>
<protein>
    <submittedName>
        <fullName evidence="1">Uncharacterized protein</fullName>
    </submittedName>
</protein>
<evidence type="ECO:0000313" key="1">
    <source>
        <dbReference type="EMBL" id="CAL1615551.1"/>
    </source>
</evidence>
<sequence length="76" mass="8727">MADPLTHGRTPRFLSSRETDKTLIHVFLHHNCSSVPTIFAILFNNTTVKALVMLKRVTWLQLMLLKMQYGMKATLV</sequence>
<keyword evidence="2" id="KW-1185">Reference proteome</keyword>
<reference evidence="1 2" key="1">
    <citation type="submission" date="2024-04" db="EMBL/GenBank/DDBJ databases">
        <authorList>
            <person name="Waldvogel A.-M."/>
            <person name="Schoenle A."/>
        </authorList>
    </citation>
    <scope>NUCLEOTIDE SEQUENCE [LARGE SCALE GENOMIC DNA]</scope>
</reference>
<dbReference type="EMBL" id="OZ035831">
    <property type="protein sequence ID" value="CAL1615551.1"/>
    <property type="molecule type" value="Genomic_DNA"/>
</dbReference>
<organism evidence="1 2">
    <name type="scientific">Knipowitschia caucasica</name>
    <name type="common">Caucasian dwarf goby</name>
    <name type="synonym">Pomatoschistus caucasicus</name>
    <dbReference type="NCBI Taxonomy" id="637954"/>
    <lineage>
        <taxon>Eukaryota</taxon>
        <taxon>Metazoa</taxon>
        <taxon>Chordata</taxon>
        <taxon>Craniata</taxon>
        <taxon>Vertebrata</taxon>
        <taxon>Euteleostomi</taxon>
        <taxon>Actinopterygii</taxon>
        <taxon>Neopterygii</taxon>
        <taxon>Teleostei</taxon>
        <taxon>Neoteleostei</taxon>
        <taxon>Acanthomorphata</taxon>
        <taxon>Gobiaria</taxon>
        <taxon>Gobiiformes</taxon>
        <taxon>Gobioidei</taxon>
        <taxon>Gobiidae</taxon>
        <taxon>Gobiinae</taxon>
        <taxon>Knipowitschia</taxon>
    </lineage>
</organism>
<evidence type="ECO:0000313" key="2">
    <source>
        <dbReference type="Proteomes" id="UP001497482"/>
    </source>
</evidence>
<name>A0AAV2MQ04_KNICA</name>
<proteinExistence type="predicted"/>
<accession>A0AAV2MQ04</accession>
<dbReference type="AlphaFoldDB" id="A0AAV2MQ04"/>
<gene>
    <name evidence="1" type="ORF">KC01_LOCUS41481</name>
</gene>